<keyword evidence="2" id="KW-1185">Reference proteome</keyword>
<organism evidence="1 2">
    <name type="scientific">Erwinia aeris</name>
    <dbReference type="NCBI Taxonomy" id="3239803"/>
    <lineage>
        <taxon>Bacteria</taxon>
        <taxon>Pseudomonadati</taxon>
        <taxon>Pseudomonadota</taxon>
        <taxon>Gammaproteobacteria</taxon>
        <taxon>Enterobacterales</taxon>
        <taxon>Erwiniaceae</taxon>
        <taxon>Erwinia</taxon>
    </lineage>
</organism>
<accession>A0ABV4E8M7</accession>
<sequence>MKLIRSIALLGVISMLSGCIIHDGYRGHHHGGPGYHHGGHHGQHRGW</sequence>
<protein>
    <recommendedName>
        <fullName evidence="3">Lipoprotein</fullName>
    </recommendedName>
</protein>
<reference evidence="1 2" key="1">
    <citation type="submission" date="2024-07" db="EMBL/GenBank/DDBJ databases">
        <authorList>
            <person name="Hebao G."/>
        </authorList>
    </citation>
    <scope>NUCLEOTIDE SEQUENCE [LARGE SCALE GENOMIC DNA]</scope>
    <source>
        <strain evidence="1 2">ACCC 02193</strain>
    </source>
</reference>
<evidence type="ECO:0000313" key="2">
    <source>
        <dbReference type="Proteomes" id="UP001565243"/>
    </source>
</evidence>
<gene>
    <name evidence="1" type="ORF">AB6T85_12715</name>
</gene>
<comment type="caution">
    <text evidence="1">The sequence shown here is derived from an EMBL/GenBank/DDBJ whole genome shotgun (WGS) entry which is preliminary data.</text>
</comment>
<dbReference type="PROSITE" id="PS51257">
    <property type="entry name" value="PROKAR_LIPOPROTEIN"/>
    <property type="match status" value="1"/>
</dbReference>
<dbReference type="RefSeq" id="WP_253461313.1">
    <property type="nucleotide sequence ID" value="NZ_JBGFFX010000007.1"/>
</dbReference>
<name>A0ABV4E8M7_9GAMM</name>
<evidence type="ECO:0000313" key="1">
    <source>
        <dbReference type="EMBL" id="MEY8771270.1"/>
    </source>
</evidence>
<dbReference type="EMBL" id="JBGFFX010000007">
    <property type="protein sequence ID" value="MEY8771270.1"/>
    <property type="molecule type" value="Genomic_DNA"/>
</dbReference>
<dbReference type="Proteomes" id="UP001565243">
    <property type="component" value="Unassembled WGS sequence"/>
</dbReference>
<proteinExistence type="predicted"/>
<evidence type="ECO:0008006" key="3">
    <source>
        <dbReference type="Google" id="ProtNLM"/>
    </source>
</evidence>